<accession>A0ACC7NQX8</accession>
<organism evidence="1 2">
    <name type="scientific">Paenibacillus mesotrionivorans</name>
    <dbReference type="NCBI Taxonomy" id="3160968"/>
    <lineage>
        <taxon>Bacteria</taxon>
        <taxon>Bacillati</taxon>
        <taxon>Bacillota</taxon>
        <taxon>Bacilli</taxon>
        <taxon>Bacillales</taxon>
        <taxon>Paenibacillaceae</taxon>
        <taxon>Paenibacillus</taxon>
    </lineage>
</organism>
<protein>
    <submittedName>
        <fullName evidence="1">IDEAL domain-containing protein</fullName>
    </submittedName>
</protein>
<gene>
    <name evidence="1" type="ORF">ACI1P1_01340</name>
</gene>
<comment type="caution">
    <text evidence="1">The sequence shown here is derived from an EMBL/GenBank/DDBJ whole genome shotgun (WGS) entry which is preliminary data.</text>
</comment>
<dbReference type="Proteomes" id="UP001631969">
    <property type="component" value="Unassembled WGS sequence"/>
</dbReference>
<reference evidence="1" key="1">
    <citation type="submission" date="2024-12" db="EMBL/GenBank/DDBJ databases">
        <authorList>
            <person name="Wu N."/>
        </authorList>
    </citation>
    <scope>NUCLEOTIDE SEQUENCE</scope>
    <source>
        <strain evidence="1">P15</strain>
    </source>
</reference>
<proteinExistence type="predicted"/>
<evidence type="ECO:0000313" key="1">
    <source>
        <dbReference type="EMBL" id="MFM9326933.1"/>
    </source>
</evidence>
<dbReference type="EMBL" id="JBJURJ010000001">
    <property type="protein sequence ID" value="MFM9326933.1"/>
    <property type="molecule type" value="Genomic_DNA"/>
</dbReference>
<keyword evidence="2" id="KW-1185">Reference proteome</keyword>
<name>A0ACC7NQX8_9BACL</name>
<evidence type="ECO:0000313" key="2">
    <source>
        <dbReference type="Proteomes" id="UP001631969"/>
    </source>
</evidence>
<sequence>MGKMYASYEAMLSLYAELVLDESVRKYKEKTLYHEIDAALAKRDEKRFLFLTNELRLLKKTYEMIS</sequence>